<feature type="transmembrane region" description="Helical" evidence="2">
    <location>
        <begin position="212"/>
        <end position="232"/>
    </location>
</feature>
<dbReference type="EMBL" id="CAICTM010001144">
    <property type="protein sequence ID" value="CAB9520921.1"/>
    <property type="molecule type" value="Genomic_DNA"/>
</dbReference>
<evidence type="ECO:0000313" key="3">
    <source>
        <dbReference type="EMBL" id="CAB9520921.1"/>
    </source>
</evidence>
<feature type="transmembrane region" description="Helical" evidence="2">
    <location>
        <begin position="71"/>
        <end position="89"/>
    </location>
</feature>
<protein>
    <submittedName>
        <fullName evidence="3">Uncharacterized protein</fullName>
    </submittedName>
</protein>
<evidence type="ECO:0000256" key="2">
    <source>
        <dbReference type="SAM" id="Phobius"/>
    </source>
</evidence>
<sequence>MWKIQQAAFSSGLAPTTVVVRHKRTKVGSLVPARLLSLSSTELASSSSFWLADQVLSSSSTPSTTTFEPVLNVPALASFVLIMTMAFVLRQRVNSINDAAQARIAALEALRDRKSKELNQEATTEEVQQAITAYQNALTAEESLRTLAPGIRLRAPNNPLLSEMDQQAARQFLSNNNNNNNNNTTPLLQELLDNSNSNNNNEYDPPVEFPPVALGALWTFVFGSQILLFLFLTMNDTVATEVFDSLAGDAIVQEGLGMTPASTVAETVGDIMSME</sequence>
<keyword evidence="2" id="KW-0472">Membrane</keyword>
<organism evidence="3 4">
    <name type="scientific">Seminavis robusta</name>
    <dbReference type="NCBI Taxonomy" id="568900"/>
    <lineage>
        <taxon>Eukaryota</taxon>
        <taxon>Sar</taxon>
        <taxon>Stramenopiles</taxon>
        <taxon>Ochrophyta</taxon>
        <taxon>Bacillariophyta</taxon>
        <taxon>Bacillariophyceae</taxon>
        <taxon>Bacillariophycidae</taxon>
        <taxon>Naviculales</taxon>
        <taxon>Naviculaceae</taxon>
        <taxon>Seminavis</taxon>
    </lineage>
</organism>
<proteinExistence type="predicted"/>
<evidence type="ECO:0000313" key="4">
    <source>
        <dbReference type="Proteomes" id="UP001153069"/>
    </source>
</evidence>
<comment type="caution">
    <text evidence="3">The sequence shown here is derived from an EMBL/GenBank/DDBJ whole genome shotgun (WGS) entry which is preliminary data.</text>
</comment>
<gene>
    <name evidence="3" type="ORF">SEMRO_1146_G246300.1</name>
</gene>
<dbReference type="Proteomes" id="UP001153069">
    <property type="component" value="Unassembled WGS sequence"/>
</dbReference>
<dbReference type="AlphaFoldDB" id="A0A9N8EKG4"/>
<accession>A0A9N8EKG4</accession>
<dbReference type="OrthoDB" id="48328at2759"/>
<keyword evidence="4" id="KW-1185">Reference proteome</keyword>
<evidence type="ECO:0000256" key="1">
    <source>
        <dbReference type="SAM" id="MobiDB-lite"/>
    </source>
</evidence>
<feature type="region of interest" description="Disordered" evidence="1">
    <location>
        <begin position="173"/>
        <end position="204"/>
    </location>
</feature>
<name>A0A9N8EKG4_9STRA</name>
<reference evidence="3" key="1">
    <citation type="submission" date="2020-06" db="EMBL/GenBank/DDBJ databases">
        <authorList>
            <consortium name="Plant Systems Biology data submission"/>
        </authorList>
    </citation>
    <scope>NUCLEOTIDE SEQUENCE</scope>
    <source>
        <strain evidence="3">D6</strain>
    </source>
</reference>
<keyword evidence="2" id="KW-1133">Transmembrane helix</keyword>
<keyword evidence="2" id="KW-0812">Transmembrane</keyword>